<accession>A0A397V2F7</accession>
<sequence>MTKEQTSRNKDIDDYIKEIQFKATEYGLLDNIQKTSESESGSSFLATWLDDIIIMDYAEVVTGQKPQQHGAKPTEYDNVIE</sequence>
<evidence type="ECO:0000313" key="2">
    <source>
        <dbReference type="Proteomes" id="UP000266673"/>
    </source>
</evidence>
<organism evidence="1 2">
    <name type="scientific">Gigaspora rosea</name>
    <dbReference type="NCBI Taxonomy" id="44941"/>
    <lineage>
        <taxon>Eukaryota</taxon>
        <taxon>Fungi</taxon>
        <taxon>Fungi incertae sedis</taxon>
        <taxon>Mucoromycota</taxon>
        <taxon>Glomeromycotina</taxon>
        <taxon>Glomeromycetes</taxon>
        <taxon>Diversisporales</taxon>
        <taxon>Gigasporaceae</taxon>
        <taxon>Gigaspora</taxon>
    </lineage>
</organism>
<dbReference type="AlphaFoldDB" id="A0A397V2F7"/>
<comment type="caution">
    <text evidence="1">The sequence shown here is derived from an EMBL/GenBank/DDBJ whole genome shotgun (WGS) entry which is preliminary data.</text>
</comment>
<name>A0A397V2F7_9GLOM</name>
<reference evidence="1 2" key="1">
    <citation type="submission" date="2018-06" db="EMBL/GenBank/DDBJ databases">
        <title>Comparative genomics reveals the genomic features of Rhizophagus irregularis, R. cerebriforme, R. diaphanum and Gigaspora rosea, and their symbiotic lifestyle signature.</title>
        <authorList>
            <person name="Morin E."/>
            <person name="San Clemente H."/>
            <person name="Chen E.C.H."/>
            <person name="De La Providencia I."/>
            <person name="Hainaut M."/>
            <person name="Kuo A."/>
            <person name="Kohler A."/>
            <person name="Murat C."/>
            <person name="Tang N."/>
            <person name="Roy S."/>
            <person name="Loubradou J."/>
            <person name="Henrissat B."/>
            <person name="Grigoriev I.V."/>
            <person name="Corradi N."/>
            <person name="Roux C."/>
            <person name="Martin F.M."/>
        </authorList>
    </citation>
    <scope>NUCLEOTIDE SEQUENCE [LARGE SCALE GENOMIC DNA]</scope>
    <source>
        <strain evidence="1 2">DAOM 194757</strain>
    </source>
</reference>
<dbReference type="Proteomes" id="UP000266673">
    <property type="component" value="Unassembled WGS sequence"/>
</dbReference>
<protein>
    <submittedName>
        <fullName evidence="1">Uncharacterized protein</fullName>
    </submittedName>
</protein>
<keyword evidence="2" id="KW-1185">Reference proteome</keyword>
<proteinExistence type="predicted"/>
<evidence type="ECO:0000313" key="1">
    <source>
        <dbReference type="EMBL" id="RIB16694.1"/>
    </source>
</evidence>
<gene>
    <name evidence="1" type="ORF">C2G38_2189206</name>
</gene>
<dbReference type="EMBL" id="QKWP01000656">
    <property type="protein sequence ID" value="RIB16694.1"/>
    <property type="molecule type" value="Genomic_DNA"/>
</dbReference>